<feature type="compositionally biased region" description="Polar residues" evidence="3">
    <location>
        <begin position="122"/>
        <end position="132"/>
    </location>
</feature>
<evidence type="ECO:0000256" key="1">
    <source>
        <dbReference type="ARBA" id="ARBA00022737"/>
    </source>
</evidence>
<organism evidence="5 6">
    <name type="scientific">Adiantum capillus-veneris</name>
    <name type="common">Maidenhair fern</name>
    <dbReference type="NCBI Taxonomy" id="13818"/>
    <lineage>
        <taxon>Eukaryota</taxon>
        <taxon>Viridiplantae</taxon>
        <taxon>Streptophyta</taxon>
        <taxon>Embryophyta</taxon>
        <taxon>Tracheophyta</taxon>
        <taxon>Polypodiopsida</taxon>
        <taxon>Polypodiidae</taxon>
        <taxon>Polypodiales</taxon>
        <taxon>Pteridineae</taxon>
        <taxon>Pteridaceae</taxon>
        <taxon>Vittarioideae</taxon>
        <taxon>Adiantum</taxon>
    </lineage>
</organism>
<proteinExistence type="predicted"/>
<feature type="region of interest" description="Disordered" evidence="3">
    <location>
        <begin position="579"/>
        <end position="687"/>
    </location>
</feature>
<protein>
    <recommendedName>
        <fullName evidence="4">K Homology domain-containing protein</fullName>
    </recommendedName>
</protein>
<dbReference type="CDD" id="cd00105">
    <property type="entry name" value="KH-I"/>
    <property type="match status" value="1"/>
</dbReference>
<dbReference type="InterPro" id="IPR004088">
    <property type="entry name" value="KH_dom_type_1"/>
</dbReference>
<dbReference type="SUPFAM" id="SSF54791">
    <property type="entry name" value="Eukaryotic type KH-domain (KH-domain type I)"/>
    <property type="match status" value="2"/>
</dbReference>
<feature type="compositionally biased region" description="Pro residues" evidence="3">
    <location>
        <begin position="357"/>
        <end position="390"/>
    </location>
</feature>
<feature type="region of interest" description="Disordered" evidence="3">
    <location>
        <begin position="108"/>
        <end position="155"/>
    </location>
</feature>
<feature type="compositionally biased region" description="Pro residues" evidence="3">
    <location>
        <begin position="331"/>
        <end position="341"/>
    </location>
</feature>
<comment type="caution">
    <text evidence="5">The sequence shown here is derived from an EMBL/GenBank/DDBJ whole genome shotgun (WGS) entry which is preliminary data.</text>
</comment>
<feature type="compositionally biased region" description="Low complexity" evidence="3">
    <location>
        <begin position="342"/>
        <end position="356"/>
    </location>
</feature>
<dbReference type="Gene3D" id="3.30.1370.10">
    <property type="entry name" value="K Homology domain, type 1"/>
    <property type="match status" value="2"/>
</dbReference>
<evidence type="ECO:0000313" key="6">
    <source>
        <dbReference type="Proteomes" id="UP000886520"/>
    </source>
</evidence>
<feature type="region of interest" description="Disordered" evidence="3">
    <location>
        <begin position="1"/>
        <end position="87"/>
    </location>
</feature>
<feature type="compositionally biased region" description="Polar residues" evidence="3">
    <location>
        <begin position="507"/>
        <end position="530"/>
    </location>
</feature>
<dbReference type="GO" id="GO:0003723">
    <property type="term" value="F:RNA binding"/>
    <property type="evidence" value="ECO:0007669"/>
    <property type="project" value="UniProtKB-UniRule"/>
</dbReference>
<dbReference type="PROSITE" id="PS50084">
    <property type="entry name" value="KH_TYPE_1"/>
    <property type="match status" value="2"/>
</dbReference>
<feature type="domain" description="K Homology" evidence="4">
    <location>
        <begin position="149"/>
        <end position="222"/>
    </location>
</feature>
<dbReference type="EMBL" id="JABFUD020000015">
    <property type="protein sequence ID" value="KAI5069007.1"/>
    <property type="molecule type" value="Genomic_DNA"/>
</dbReference>
<dbReference type="Proteomes" id="UP000886520">
    <property type="component" value="Chromosome 15"/>
</dbReference>
<keyword evidence="2" id="KW-0694">RNA-binding</keyword>
<reference evidence="5" key="1">
    <citation type="submission" date="2021-01" db="EMBL/GenBank/DDBJ databases">
        <title>Adiantum capillus-veneris genome.</title>
        <authorList>
            <person name="Fang Y."/>
            <person name="Liao Q."/>
        </authorList>
    </citation>
    <scope>NUCLEOTIDE SEQUENCE</scope>
    <source>
        <strain evidence="5">H3</strain>
        <tissue evidence="5">Leaf</tissue>
    </source>
</reference>
<feature type="compositionally biased region" description="Basic and acidic residues" evidence="3">
    <location>
        <begin position="496"/>
        <end position="506"/>
    </location>
</feature>
<sequence length="687" mass="74468">MTDTRNKRKFDDSGPNISYNRVPPPPSDFERARQKALQIAARINAEAPDLARDDSNRQDDKTSSHSPMPEARSRHKFDDAGPNTLDVELAKQRAQQILARFAVQDTKRTHLEEESQQEDKPSQVQNSGQLFQSKRPEFSSGSFYAGHGPPESRKVEIPNAKVGLVIGKGGDTIKQIQLQSGARVQITKDMDHNPNVPFRTVELMGTPEQIERAEQAIHDVIAEADAAAANTTQATYAPAGEQIQLTVPTNKVGLIIGRGGETIKGLQSKTGARIQLVPLMGPPEYQSGVAERVLTLMGSKEQVDSASELIKELISENRIRPAIVQGGYQGYPPPPGPPQWGPPIQQQGYGYQQGPYYPGPPQSYGSYPPPPPAAWSQPPPAPPQQYPPPGSYGYYNSQGQVEYPPTVGYEQQGPYTEHPPGASQDVYSQQIPGQPESYGQVGAYAYGSTDSSLFGPPGVTTTSSQGGSHEGFGPPGVGESPYGKQASEQGPPGVKQEVEDVQHSNHQDYGTNENQSSMYSYDDANATSYGQHDPSHYGLPGSTHPDGQQVAGQANYGQSETGYWSNHYGYAGYETYQSSYGQQLPEHPGYGQPPYEHQQGKHSEVPYEETRSSAPTYGAGVPTSSHQQESAPDHQEERAGTHENSEKQESSHGNGYTFDTHHGSDQNNGTGESQSKDATAADQEPQS</sequence>
<feature type="domain" description="K Homology" evidence="4">
    <location>
        <begin position="239"/>
        <end position="315"/>
    </location>
</feature>
<dbReference type="SMART" id="SM00322">
    <property type="entry name" value="KH"/>
    <property type="match status" value="2"/>
</dbReference>
<feature type="region of interest" description="Disordered" evidence="3">
    <location>
        <begin position="325"/>
        <end position="566"/>
    </location>
</feature>
<gene>
    <name evidence="5" type="ORF">GOP47_0015308</name>
</gene>
<feature type="compositionally biased region" description="Polar residues" evidence="3">
    <location>
        <begin position="665"/>
        <end position="677"/>
    </location>
</feature>
<evidence type="ECO:0000313" key="5">
    <source>
        <dbReference type="EMBL" id="KAI5069007.1"/>
    </source>
</evidence>
<evidence type="ECO:0000259" key="4">
    <source>
        <dbReference type="SMART" id="SM00322"/>
    </source>
</evidence>
<dbReference type="AlphaFoldDB" id="A0A9D4ZCJ2"/>
<feature type="compositionally biased region" description="Basic and acidic residues" evidence="3">
    <location>
        <begin position="108"/>
        <end position="121"/>
    </location>
</feature>
<evidence type="ECO:0000256" key="3">
    <source>
        <dbReference type="SAM" id="MobiDB-lite"/>
    </source>
</evidence>
<dbReference type="InterPro" id="IPR004087">
    <property type="entry name" value="KH_dom"/>
</dbReference>
<feature type="compositionally biased region" description="Basic and acidic residues" evidence="3">
    <location>
        <begin position="631"/>
        <end position="650"/>
    </location>
</feature>
<name>A0A9D4ZCJ2_ADICA</name>
<dbReference type="Pfam" id="PF00013">
    <property type="entry name" value="KH_1"/>
    <property type="match status" value="2"/>
</dbReference>
<dbReference type="PANTHER" id="PTHR10288">
    <property type="entry name" value="KH DOMAIN CONTAINING RNA BINDING PROTEIN"/>
    <property type="match status" value="1"/>
</dbReference>
<evidence type="ECO:0000256" key="2">
    <source>
        <dbReference type="PROSITE-ProRule" id="PRU00117"/>
    </source>
</evidence>
<feature type="compositionally biased region" description="Basic and acidic residues" evidence="3">
    <location>
        <begin position="49"/>
        <end position="63"/>
    </location>
</feature>
<dbReference type="OrthoDB" id="5204190at2759"/>
<accession>A0A9D4ZCJ2</accession>
<keyword evidence="6" id="KW-1185">Reference proteome</keyword>
<feature type="compositionally biased region" description="Basic and acidic residues" evidence="3">
    <location>
        <begin position="598"/>
        <end position="611"/>
    </location>
</feature>
<dbReference type="InterPro" id="IPR036612">
    <property type="entry name" value="KH_dom_type_1_sf"/>
</dbReference>
<feature type="compositionally biased region" description="Polar residues" evidence="3">
    <location>
        <begin position="550"/>
        <end position="564"/>
    </location>
</feature>
<keyword evidence="1" id="KW-0677">Repeat</keyword>